<accession>A0A9P3BQY1</accession>
<proteinExistence type="predicted"/>
<name>A0A9P3BQY1_9EURO</name>
<dbReference type="InterPro" id="IPR038718">
    <property type="entry name" value="SNF2-like_sf"/>
</dbReference>
<feature type="domain" description="Zinc-binding loop region of homing endonuclease" evidence="1">
    <location>
        <begin position="123"/>
        <end position="177"/>
    </location>
</feature>
<dbReference type="OrthoDB" id="448448at2759"/>
<sequence>MASWRIPSVVGFWHSSSVNDRGGRNIPPLYILACTTEPEPTDQGDYDPAKWIALPDDSDLSYIGTRPIEKNREHIDGAQPVSIADTQPVSTTTDLPFGPAKSTLGFILILVHKRPNGRQHRTGHNAQVEFLMHVVAYVANRGHDVPTGMHISHLCDNRKCFNPSHLVGENHYLCQSRFRGGICGDSMGLGKTLLTLHMARKEIGCFSLVVCPASCKLQWVNQISEAYREGYEPRVLVLEDPRTPASALVGKWDIIIVSYNFWSGLYLAVEQYTRNFRRFTEGDGPAPVHPASPFLIWSERT</sequence>
<protein>
    <recommendedName>
        <fullName evidence="1">Zinc-binding loop region of homing endonuclease domain-containing protein</fullName>
    </recommendedName>
</protein>
<gene>
    <name evidence="2" type="ORF">Asppvi_011320</name>
</gene>
<dbReference type="InterPro" id="IPR027417">
    <property type="entry name" value="P-loop_NTPase"/>
</dbReference>
<dbReference type="Gene3D" id="3.40.50.10810">
    <property type="entry name" value="Tandem AAA-ATPase domain"/>
    <property type="match status" value="1"/>
</dbReference>
<dbReference type="GO" id="GO:0005524">
    <property type="term" value="F:ATP binding"/>
    <property type="evidence" value="ECO:0007669"/>
    <property type="project" value="InterPro"/>
</dbReference>
<organism evidence="2 3">
    <name type="scientific">Aspergillus pseudoviridinutans</name>
    <dbReference type="NCBI Taxonomy" id="1517512"/>
    <lineage>
        <taxon>Eukaryota</taxon>
        <taxon>Fungi</taxon>
        <taxon>Dikarya</taxon>
        <taxon>Ascomycota</taxon>
        <taxon>Pezizomycotina</taxon>
        <taxon>Eurotiomycetes</taxon>
        <taxon>Eurotiomycetidae</taxon>
        <taxon>Eurotiales</taxon>
        <taxon>Aspergillaceae</taxon>
        <taxon>Aspergillus</taxon>
        <taxon>Aspergillus subgen. Fumigati</taxon>
    </lineage>
</organism>
<evidence type="ECO:0000259" key="1">
    <source>
        <dbReference type="Pfam" id="PF05551"/>
    </source>
</evidence>
<dbReference type="InterPro" id="IPR044925">
    <property type="entry name" value="His-Me_finger_sf"/>
</dbReference>
<dbReference type="Pfam" id="PF05551">
    <property type="entry name" value="zf-His_Me_endon"/>
    <property type="match status" value="1"/>
</dbReference>
<dbReference type="SUPFAM" id="SSF54060">
    <property type="entry name" value="His-Me finger endonucleases"/>
    <property type="match status" value="1"/>
</dbReference>
<dbReference type="SUPFAM" id="SSF52540">
    <property type="entry name" value="P-loop containing nucleoside triphosphate hydrolases"/>
    <property type="match status" value="1"/>
</dbReference>
<evidence type="ECO:0000313" key="3">
    <source>
        <dbReference type="Proteomes" id="UP001043456"/>
    </source>
</evidence>
<dbReference type="RefSeq" id="XP_043163085.1">
    <property type="nucleotide sequence ID" value="XM_043307150.1"/>
</dbReference>
<dbReference type="GeneID" id="67009929"/>
<reference evidence="2 3" key="1">
    <citation type="submission" date="2018-10" db="EMBL/GenBank/DDBJ databases">
        <title>Pan-genome distribution and transcriptional activeness of fungal secondary metabolism genes in Aspergillus section Fumigati.</title>
        <authorList>
            <person name="Takahashi H."/>
            <person name="Umemura M."/>
            <person name="Ninomiya A."/>
            <person name="Kusuya Y."/>
            <person name="Urayama S."/>
            <person name="Shimizu M."/>
            <person name="Watanabe A."/>
            <person name="Kamei K."/>
            <person name="Yaguchi T."/>
            <person name="Hagiwara D."/>
        </authorList>
    </citation>
    <scope>NUCLEOTIDE SEQUENCE [LARGE SCALE GENOMIC DNA]</scope>
    <source>
        <strain evidence="2 3">IFM 55266</strain>
    </source>
</reference>
<comment type="caution">
    <text evidence="2">The sequence shown here is derived from an EMBL/GenBank/DDBJ whole genome shotgun (WGS) entry which is preliminary data.</text>
</comment>
<dbReference type="AlphaFoldDB" id="A0A9P3BQY1"/>
<dbReference type="Proteomes" id="UP001043456">
    <property type="component" value="Unassembled WGS sequence"/>
</dbReference>
<dbReference type="EMBL" id="BHVY01000009">
    <property type="protein sequence ID" value="GIJ92339.1"/>
    <property type="molecule type" value="Genomic_DNA"/>
</dbReference>
<dbReference type="InterPro" id="IPR008704">
    <property type="entry name" value="Endonuclease_Zinc-binding_loop"/>
</dbReference>
<keyword evidence="3" id="KW-1185">Reference proteome</keyword>
<evidence type="ECO:0000313" key="2">
    <source>
        <dbReference type="EMBL" id="GIJ92339.1"/>
    </source>
</evidence>